<dbReference type="Gene3D" id="3.40.30.10">
    <property type="entry name" value="Glutaredoxin"/>
    <property type="match status" value="1"/>
</dbReference>
<sequence length="586" mass="64372" precursor="true">MKQSIHASSLLVLAVAVLFAAPTRSAWAASRCINLEMYYRSSDEQSSQTVARIAELIEARDGVRVRPFDLDSDESEAAQARLDRLVKYYKLREPQLPIVYGCRQVLSEFDGPSSVESRLTSLLRMDVYTRAGCPRCARARAYLKSYSEKYPGLEVRIFDIVSDSRARNELQKLAREHRTAAASVPVFHFCNKLMVGFDSSGLMSRRLEKELNHWTSECPGTSTSYVVPERSRLLLRGRLPVVTTRSVRASAMLPITLAFQQSESPGALESSSDAPSTSATEGEESGLPPPLPLPPEAPADDAGNGDDMLPLPGDDETLPLPGDDLPLPGGESAGQSEQEPQIVELPVWGKLNLDAIGLPLFTIAIGLVDGFNPCAMWVLLFLLSILVNLKQRWKILAVAGTFVLISGLAYFAFMAAWLNVFLFVGLLRWVQVLLGTIAVIVGSIHIKDFFAFKQGVSLSIPESAKPGIYARVRRIVTAENLFGAIVGASILAVLVNIVELLCTAGLPALYTQILAMQDLPTWNNYLYLGLYNLAYMADDALMVTIVVVTLGRHKMQETQGRWLKLISGCVIFILGLVMIVRPDWLV</sequence>
<keyword evidence="2" id="KW-0472">Membrane</keyword>
<proteinExistence type="predicted"/>
<evidence type="ECO:0000256" key="3">
    <source>
        <dbReference type="SAM" id="SignalP"/>
    </source>
</evidence>
<feature type="compositionally biased region" description="Low complexity" evidence="1">
    <location>
        <begin position="318"/>
        <end position="330"/>
    </location>
</feature>
<feature type="region of interest" description="Disordered" evidence="1">
    <location>
        <begin position="262"/>
        <end position="338"/>
    </location>
</feature>
<evidence type="ECO:0000313" key="6">
    <source>
        <dbReference type="Proteomes" id="UP000320496"/>
    </source>
</evidence>
<evidence type="ECO:0000256" key="1">
    <source>
        <dbReference type="SAM" id="MobiDB-lite"/>
    </source>
</evidence>
<dbReference type="InterPro" id="IPR036249">
    <property type="entry name" value="Thioredoxin-like_sf"/>
</dbReference>
<keyword evidence="6" id="KW-1185">Reference proteome</keyword>
<protein>
    <submittedName>
        <fullName evidence="5">Glutaredoxin</fullName>
    </submittedName>
</protein>
<feature type="transmembrane region" description="Helical" evidence="2">
    <location>
        <begin position="426"/>
        <end position="446"/>
    </location>
</feature>
<dbReference type="KEGG" id="mri:Mal4_30950"/>
<feature type="transmembrane region" description="Helical" evidence="2">
    <location>
        <begin position="562"/>
        <end position="580"/>
    </location>
</feature>
<dbReference type="AlphaFoldDB" id="A0A517Z8H3"/>
<evidence type="ECO:0000256" key="2">
    <source>
        <dbReference type="SAM" id="Phobius"/>
    </source>
</evidence>
<keyword evidence="2" id="KW-0812">Transmembrane</keyword>
<dbReference type="RefSeq" id="WP_197443498.1">
    <property type="nucleotide sequence ID" value="NZ_CP036275.1"/>
</dbReference>
<feature type="compositionally biased region" description="Pro residues" evidence="1">
    <location>
        <begin position="287"/>
        <end position="297"/>
    </location>
</feature>
<dbReference type="SUPFAM" id="SSF52833">
    <property type="entry name" value="Thioredoxin-like"/>
    <property type="match status" value="1"/>
</dbReference>
<feature type="compositionally biased region" description="Polar residues" evidence="1">
    <location>
        <begin position="262"/>
        <end position="280"/>
    </location>
</feature>
<dbReference type="Pfam" id="PF00462">
    <property type="entry name" value="Glutaredoxin"/>
    <property type="match status" value="1"/>
</dbReference>
<accession>A0A517Z8H3</accession>
<reference evidence="5 6" key="1">
    <citation type="submission" date="2019-02" db="EMBL/GenBank/DDBJ databases">
        <title>Deep-cultivation of Planctomycetes and their phenomic and genomic characterization uncovers novel biology.</title>
        <authorList>
            <person name="Wiegand S."/>
            <person name="Jogler M."/>
            <person name="Boedeker C."/>
            <person name="Pinto D."/>
            <person name="Vollmers J."/>
            <person name="Rivas-Marin E."/>
            <person name="Kohn T."/>
            <person name="Peeters S.H."/>
            <person name="Heuer A."/>
            <person name="Rast P."/>
            <person name="Oberbeckmann S."/>
            <person name="Bunk B."/>
            <person name="Jeske O."/>
            <person name="Meyerdierks A."/>
            <person name="Storesund J.E."/>
            <person name="Kallscheuer N."/>
            <person name="Luecker S."/>
            <person name="Lage O.M."/>
            <person name="Pohl T."/>
            <person name="Merkel B.J."/>
            <person name="Hornburger P."/>
            <person name="Mueller R.-W."/>
            <person name="Bruemmer F."/>
            <person name="Labrenz M."/>
            <person name="Spormann A.M."/>
            <person name="Op den Camp H."/>
            <person name="Overmann J."/>
            <person name="Amann R."/>
            <person name="Jetten M.S.M."/>
            <person name="Mascher T."/>
            <person name="Medema M.H."/>
            <person name="Devos D.P."/>
            <person name="Kaster A.-K."/>
            <person name="Ovreas L."/>
            <person name="Rohde M."/>
            <person name="Galperin M.Y."/>
            <person name="Jogler C."/>
        </authorList>
    </citation>
    <scope>NUCLEOTIDE SEQUENCE [LARGE SCALE GENOMIC DNA]</scope>
    <source>
        <strain evidence="5 6">Mal4</strain>
    </source>
</reference>
<evidence type="ECO:0000313" key="5">
    <source>
        <dbReference type="EMBL" id="QDU38765.1"/>
    </source>
</evidence>
<feature type="signal peptide" evidence="3">
    <location>
        <begin position="1"/>
        <end position="28"/>
    </location>
</feature>
<feature type="domain" description="Glutaredoxin" evidence="4">
    <location>
        <begin position="127"/>
        <end position="180"/>
    </location>
</feature>
<feature type="transmembrane region" description="Helical" evidence="2">
    <location>
        <begin position="481"/>
        <end position="510"/>
    </location>
</feature>
<dbReference type="EMBL" id="CP036275">
    <property type="protein sequence ID" value="QDU38765.1"/>
    <property type="molecule type" value="Genomic_DNA"/>
</dbReference>
<feature type="transmembrane region" description="Helical" evidence="2">
    <location>
        <begin position="360"/>
        <end position="383"/>
    </location>
</feature>
<dbReference type="InterPro" id="IPR002109">
    <property type="entry name" value="Glutaredoxin"/>
</dbReference>
<dbReference type="Proteomes" id="UP000320496">
    <property type="component" value="Chromosome"/>
</dbReference>
<feature type="transmembrane region" description="Helical" evidence="2">
    <location>
        <begin position="530"/>
        <end position="550"/>
    </location>
</feature>
<dbReference type="PROSITE" id="PS51354">
    <property type="entry name" value="GLUTAREDOXIN_2"/>
    <property type="match status" value="1"/>
</dbReference>
<feature type="chain" id="PRO_5022095773" evidence="3">
    <location>
        <begin position="29"/>
        <end position="586"/>
    </location>
</feature>
<organism evidence="5 6">
    <name type="scientific">Maioricimonas rarisocia</name>
    <dbReference type="NCBI Taxonomy" id="2528026"/>
    <lineage>
        <taxon>Bacteria</taxon>
        <taxon>Pseudomonadati</taxon>
        <taxon>Planctomycetota</taxon>
        <taxon>Planctomycetia</taxon>
        <taxon>Planctomycetales</taxon>
        <taxon>Planctomycetaceae</taxon>
        <taxon>Maioricimonas</taxon>
    </lineage>
</organism>
<keyword evidence="3" id="KW-0732">Signal</keyword>
<feature type="transmembrane region" description="Helical" evidence="2">
    <location>
        <begin position="395"/>
        <end position="420"/>
    </location>
</feature>
<name>A0A517Z8H3_9PLAN</name>
<keyword evidence="2" id="KW-1133">Transmembrane helix</keyword>
<evidence type="ECO:0000259" key="4">
    <source>
        <dbReference type="Pfam" id="PF00462"/>
    </source>
</evidence>
<gene>
    <name evidence="5" type="ORF">Mal4_30950</name>
</gene>